<dbReference type="EMBL" id="BMWW01000003">
    <property type="protein sequence ID" value="GGY86185.1"/>
    <property type="molecule type" value="Genomic_DNA"/>
</dbReference>
<feature type="transmembrane region" description="Helical" evidence="1">
    <location>
        <begin position="156"/>
        <end position="179"/>
    </location>
</feature>
<feature type="transmembrane region" description="Helical" evidence="1">
    <location>
        <begin position="191"/>
        <end position="211"/>
    </location>
</feature>
<dbReference type="CDD" id="cd03392">
    <property type="entry name" value="PAP2_like_2"/>
    <property type="match status" value="1"/>
</dbReference>
<dbReference type="InterPro" id="IPR036938">
    <property type="entry name" value="PAP2/HPO_sf"/>
</dbReference>
<keyword evidence="1" id="KW-1133">Transmembrane helix</keyword>
<keyword evidence="1" id="KW-0472">Membrane</keyword>
<gene>
    <name evidence="3" type="ORF">GCM10007388_19200</name>
</gene>
<protein>
    <submittedName>
        <fullName evidence="3">Phosphatase PAP2 family protein</fullName>
    </submittedName>
</protein>
<reference evidence="3" key="2">
    <citation type="submission" date="2022-12" db="EMBL/GenBank/DDBJ databases">
        <authorList>
            <person name="Sun Q."/>
            <person name="Kim S."/>
        </authorList>
    </citation>
    <scope>NUCLEOTIDE SEQUENCE</scope>
    <source>
        <strain evidence="3">KCTC 12344</strain>
    </source>
</reference>
<dbReference type="AlphaFoldDB" id="A0AA87Y2C4"/>
<comment type="caution">
    <text evidence="3">The sequence shown here is derived from an EMBL/GenBank/DDBJ whole genome shotgun (WGS) entry which is preliminary data.</text>
</comment>
<evidence type="ECO:0000259" key="2">
    <source>
        <dbReference type="SMART" id="SM00014"/>
    </source>
</evidence>
<dbReference type="SMART" id="SM00014">
    <property type="entry name" value="acidPPc"/>
    <property type="match status" value="1"/>
</dbReference>
<keyword evidence="1" id="KW-0812">Transmembrane</keyword>
<dbReference type="InterPro" id="IPR000326">
    <property type="entry name" value="PAP2/HPO"/>
</dbReference>
<feature type="transmembrane region" description="Helical" evidence="1">
    <location>
        <begin position="117"/>
        <end position="136"/>
    </location>
</feature>
<dbReference type="Gene3D" id="1.20.144.10">
    <property type="entry name" value="Phosphatidic acid phosphatase type 2/haloperoxidase"/>
    <property type="match status" value="2"/>
</dbReference>
<feature type="transmembrane region" description="Helical" evidence="1">
    <location>
        <begin position="86"/>
        <end position="110"/>
    </location>
</feature>
<dbReference type="PANTHER" id="PTHR14969:SF13">
    <property type="entry name" value="AT30094P"/>
    <property type="match status" value="1"/>
</dbReference>
<feature type="domain" description="Phosphatidic acid phosphatase type 2/haloperoxidase" evidence="2">
    <location>
        <begin position="115"/>
        <end position="232"/>
    </location>
</feature>
<evidence type="ECO:0000313" key="4">
    <source>
        <dbReference type="Proteomes" id="UP000619512"/>
    </source>
</evidence>
<organism evidence="3 4">
    <name type="scientific">Pseudoduganella plicata</name>
    <dbReference type="NCBI Taxonomy" id="321984"/>
    <lineage>
        <taxon>Bacteria</taxon>
        <taxon>Pseudomonadati</taxon>
        <taxon>Pseudomonadota</taxon>
        <taxon>Betaproteobacteria</taxon>
        <taxon>Burkholderiales</taxon>
        <taxon>Oxalobacteraceae</taxon>
        <taxon>Telluria group</taxon>
        <taxon>Pseudoduganella</taxon>
    </lineage>
</organism>
<proteinExistence type="predicted"/>
<sequence length="248" mass="27433">MTNRCNPALMIIRQAYSKLMRFVASRMSPGSELGLHLTAGVLTLVAAVSVFAEIAEAVGEGDDIARYDEHVSQWFYQHAFEPLTTVMFAITHLHGIPAMCVLSALLGWWFWHKRAPYWLLATAISVPGGMLLNVLLKHVYQRARPAFDEPFVTLATYSFPSGHTAAATLFYGLLASYVITTNPRWRMRCAALVGAVCMVALVALSRVYLGAHFVSDVLAAMVESLAWLAVCITSVSTLRRRRAARKDQ</sequence>
<dbReference type="Pfam" id="PF01569">
    <property type="entry name" value="PAP2"/>
    <property type="match status" value="1"/>
</dbReference>
<dbReference type="PANTHER" id="PTHR14969">
    <property type="entry name" value="SPHINGOSINE-1-PHOSPHATE PHOSPHOHYDROLASE"/>
    <property type="match status" value="1"/>
</dbReference>
<accession>A0AA87Y2C4</accession>
<name>A0AA87Y2C4_9BURK</name>
<dbReference type="Proteomes" id="UP000619512">
    <property type="component" value="Unassembled WGS sequence"/>
</dbReference>
<feature type="transmembrane region" description="Helical" evidence="1">
    <location>
        <begin position="217"/>
        <end position="238"/>
    </location>
</feature>
<evidence type="ECO:0000256" key="1">
    <source>
        <dbReference type="SAM" id="Phobius"/>
    </source>
</evidence>
<evidence type="ECO:0000313" key="3">
    <source>
        <dbReference type="EMBL" id="GGY86185.1"/>
    </source>
</evidence>
<reference evidence="3" key="1">
    <citation type="journal article" date="2014" name="Int. J. Syst. Evol. Microbiol.">
        <title>Complete genome sequence of Corynebacterium casei LMG S-19264T (=DSM 44701T), isolated from a smear-ripened cheese.</title>
        <authorList>
            <consortium name="US DOE Joint Genome Institute (JGI-PGF)"/>
            <person name="Walter F."/>
            <person name="Albersmeier A."/>
            <person name="Kalinowski J."/>
            <person name="Ruckert C."/>
        </authorList>
    </citation>
    <scope>NUCLEOTIDE SEQUENCE</scope>
    <source>
        <strain evidence="3">KCTC 12344</strain>
    </source>
</reference>
<dbReference type="SUPFAM" id="SSF48317">
    <property type="entry name" value="Acid phosphatase/Vanadium-dependent haloperoxidase"/>
    <property type="match status" value="1"/>
</dbReference>